<organism evidence="2 3">
    <name type="scientific">Simplicispira hankyongi</name>
    <dbReference type="NCBI Taxonomy" id="2315688"/>
    <lineage>
        <taxon>Bacteria</taxon>
        <taxon>Pseudomonadati</taxon>
        <taxon>Pseudomonadota</taxon>
        <taxon>Betaproteobacteria</taxon>
        <taxon>Burkholderiales</taxon>
        <taxon>Comamonadaceae</taxon>
        <taxon>Simplicispira</taxon>
    </lineage>
</organism>
<accession>A0A398C725</accession>
<evidence type="ECO:0000259" key="1">
    <source>
        <dbReference type="Pfam" id="PF13468"/>
    </source>
</evidence>
<dbReference type="Gene3D" id="3.10.180.10">
    <property type="entry name" value="2,3-Dihydroxybiphenyl 1,2-Dioxygenase, domain 1"/>
    <property type="match status" value="1"/>
</dbReference>
<name>A0A398C725_9BURK</name>
<comment type="caution">
    <text evidence="2">The sequence shown here is derived from an EMBL/GenBank/DDBJ whole genome shotgun (WGS) entry which is preliminary data.</text>
</comment>
<protein>
    <submittedName>
        <fullName evidence="2">VOC family protein</fullName>
    </submittedName>
</protein>
<evidence type="ECO:0000313" key="3">
    <source>
        <dbReference type="Proteomes" id="UP000266302"/>
    </source>
</evidence>
<proteinExistence type="predicted"/>
<dbReference type="InterPro" id="IPR025870">
    <property type="entry name" value="Glyoxalase-like_dom"/>
</dbReference>
<dbReference type="AlphaFoldDB" id="A0A398C725"/>
<feature type="domain" description="Glyoxalase-like" evidence="1">
    <location>
        <begin position="5"/>
        <end position="190"/>
    </location>
</feature>
<dbReference type="EMBL" id="QXJC01000008">
    <property type="protein sequence ID" value="RID97281.1"/>
    <property type="molecule type" value="Genomic_DNA"/>
</dbReference>
<dbReference type="Pfam" id="PF13468">
    <property type="entry name" value="Glyoxalase_3"/>
    <property type="match status" value="1"/>
</dbReference>
<dbReference type="SUPFAM" id="SSF54593">
    <property type="entry name" value="Glyoxalase/Bleomycin resistance protein/Dihydroxybiphenyl dioxygenase"/>
    <property type="match status" value="1"/>
</dbReference>
<keyword evidence="3" id="KW-1185">Reference proteome</keyword>
<reference evidence="2 3" key="1">
    <citation type="submission" date="2018-09" db="EMBL/GenBank/DDBJ databases">
        <title>Draft genome of Simplicispira sp. NY-02.</title>
        <authorList>
            <person name="Im W.T."/>
        </authorList>
    </citation>
    <scope>NUCLEOTIDE SEQUENCE [LARGE SCALE GENOMIC DNA]</scope>
    <source>
        <strain evidence="2 3">NY-02</strain>
    </source>
</reference>
<dbReference type="OrthoDB" id="5801364at2"/>
<gene>
    <name evidence="2" type="ORF">D3F03_14960</name>
</gene>
<dbReference type="InterPro" id="IPR029068">
    <property type="entry name" value="Glyas_Bleomycin-R_OHBP_Dase"/>
</dbReference>
<evidence type="ECO:0000313" key="2">
    <source>
        <dbReference type="EMBL" id="RID97281.1"/>
    </source>
</evidence>
<sequence>MLPGVDHLVVLTPDLATGVAWCERTLGIAPTAGGEHPLMGTHNRIFNISSPTHPRTYLEIIAINSGATPAIPSSASRWFDMDNAALQQQVSQHSAQLIHWVANVPDVAERCAALSALDIERGPILTASRPTPDGLLQWQITVRDDGLRLMDGCLPTLIQWGAVHPCDSLPASGVQLQTLALQHPQAAMLQVACAAIGVAASVAIAPGEAPRLTVQLATPRGPVSLSSL</sequence>
<dbReference type="Proteomes" id="UP000266302">
    <property type="component" value="Unassembled WGS sequence"/>
</dbReference>
<dbReference type="RefSeq" id="WP_119110234.1">
    <property type="nucleotide sequence ID" value="NZ_QXJC01000008.1"/>
</dbReference>